<accession>A0A2V3VR59</accession>
<dbReference type="AlphaFoldDB" id="A0A2V3VR59"/>
<organism evidence="1 2">
    <name type="scientific">Blastomonas natatoria</name>
    <dbReference type="NCBI Taxonomy" id="34015"/>
    <lineage>
        <taxon>Bacteria</taxon>
        <taxon>Pseudomonadati</taxon>
        <taxon>Pseudomonadota</taxon>
        <taxon>Alphaproteobacteria</taxon>
        <taxon>Sphingomonadales</taxon>
        <taxon>Sphingomonadaceae</taxon>
        <taxon>Blastomonas</taxon>
    </lineage>
</organism>
<evidence type="ECO:0000313" key="1">
    <source>
        <dbReference type="EMBL" id="PXW79009.1"/>
    </source>
</evidence>
<dbReference type="EMBL" id="QJJM01000001">
    <property type="protein sequence ID" value="PXW79009.1"/>
    <property type="molecule type" value="Genomic_DNA"/>
</dbReference>
<dbReference type="Proteomes" id="UP000248014">
    <property type="component" value="Unassembled WGS sequence"/>
</dbReference>
<comment type="caution">
    <text evidence="1">The sequence shown here is derived from an EMBL/GenBank/DDBJ whole genome shotgun (WGS) entry which is preliminary data.</text>
</comment>
<reference evidence="1 2" key="1">
    <citation type="submission" date="2018-05" db="EMBL/GenBank/DDBJ databases">
        <title>Genomic Encyclopedia of Type Strains, Phase IV (KMG-IV): sequencing the most valuable type-strain genomes for metagenomic binning, comparative biology and taxonomic classification.</title>
        <authorList>
            <person name="Goeker M."/>
        </authorList>
    </citation>
    <scope>NUCLEOTIDE SEQUENCE [LARGE SCALE GENOMIC DNA]</scope>
    <source>
        <strain evidence="1 2">DSM 3183</strain>
    </source>
</reference>
<sequence>MKPQPSADAVINGNEPGMAWLSDTLIYLGLVEGRIHDAKDQCPR</sequence>
<protein>
    <submittedName>
        <fullName evidence="1">Uncharacterized protein</fullName>
    </submittedName>
</protein>
<evidence type="ECO:0000313" key="2">
    <source>
        <dbReference type="Proteomes" id="UP000248014"/>
    </source>
</evidence>
<proteinExistence type="predicted"/>
<name>A0A2V3VR59_9SPHN</name>
<keyword evidence="2" id="KW-1185">Reference proteome</keyword>
<gene>
    <name evidence="1" type="ORF">C7451_10171</name>
</gene>